<feature type="non-terminal residue" evidence="2">
    <location>
        <position position="31"/>
    </location>
</feature>
<dbReference type="AlphaFoldDB" id="A0AA35RVP5"/>
<feature type="compositionally biased region" description="Polar residues" evidence="1">
    <location>
        <begin position="16"/>
        <end position="31"/>
    </location>
</feature>
<sequence length="31" mass="3388">MLGGYYPIRSDIRGSGLSSSGRPNCRQTTWA</sequence>
<organism evidence="2 3">
    <name type="scientific">Geodia barretti</name>
    <name type="common">Barrett's horny sponge</name>
    <dbReference type="NCBI Taxonomy" id="519541"/>
    <lineage>
        <taxon>Eukaryota</taxon>
        <taxon>Metazoa</taxon>
        <taxon>Porifera</taxon>
        <taxon>Demospongiae</taxon>
        <taxon>Heteroscleromorpha</taxon>
        <taxon>Tetractinellida</taxon>
        <taxon>Astrophorina</taxon>
        <taxon>Geodiidae</taxon>
        <taxon>Geodia</taxon>
    </lineage>
</organism>
<evidence type="ECO:0000256" key="1">
    <source>
        <dbReference type="SAM" id="MobiDB-lite"/>
    </source>
</evidence>
<dbReference type="Proteomes" id="UP001174909">
    <property type="component" value="Unassembled WGS sequence"/>
</dbReference>
<dbReference type="EMBL" id="CASHTH010001698">
    <property type="protein sequence ID" value="CAI8018620.1"/>
    <property type="molecule type" value="Genomic_DNA"/>
</dbReference>
<feature type="region of interest" description="Disordered" evidence="1">
    <location>
        <begin position="1"/>
        <end position="31"/>
    </location>
</feature>
<evidence type="ECO:0000313" key="3">
    <source>
        <dbReference type="Proteomes" id="UP001174909"/>
    </source>
</evidence>
<gene>
    <name evidence="2" type="ORF">GBAR_LOCUS11275</name>
</gene>
<proteinExistence type="predicted"/>
<reference evidence="2" key="1">
    <citation type="submission" date="2023-03" db="EMBL/GenBank/DDBJ databases">
        <authorList>
            <person name="Steffen K."/>
            <person name="Cardenas P."/>
        </authorList>
    </citation>
    <scope>NUCLEOTIDE SEQUENCE</scope>
</reference>
<comment type="caution">
    <text evidence="2">The sequence shown here is derived from an EMBL/GenBank/DDBJ whole genome shotgun (WGS) entry which is preliminary data.</text>
</comment>
<name>A0AA35RVP5_GEOBA</name>
<keyword evidence="3" id="KW-1185">Reference proteome</keyword>
<accession>A0AA35RVP5</accession>
<protein>
    <submittedName>
        <fullName evidence="2">Uncharacterized protein</fullName>
    </submittedName>
</protein>
<evidence type="ECO:0000313" key="2">
    <source>
        <dbReference type="EMBL" id="CAI8018620.1"/>
    </source>
</evidence>